<evidence type="ECO:0000256" key="2">
    <source>
        <dbReference type="ARBA" id="ARBA00022692"/>
    </source>
</evidence>
<evidence type="ECO:0000313" key="8">
    <source>
        <dbReference type="Proteomes" id="UP000032803"/>
    </source>
</evidence>
<feature type="transmembrane region" description="Helical" evidence="5">
    <location>
        <begin position="117"/>
        <end position="135"/>
    </location>
</feature>
<dbReference type="AlphaFoldDB" id="A0A0A8UU50"/>
<dbReference type="EMBL" id="LN681225">
    <property type="protein sequence ID" value="CEK10299.1"/>
    <property type="molecule type" value="Genomic_DNA"/>
</dbReference>
<evidence type="ECO:0000259" key="6">
    <source>
        <dbReference type="Pfam" id="PF04932"/>
    </source>
</evidence>
<keyword evidence="2 5" id="KW-0812">Transmembrane</keyword>
<keyword evidence="4 5" id="KW-0472">Membrane</keyword>
<feature type="transmembrane region" description="Helical" evidence="5">
    <location>
        <begin position="225"/>
        <end position="242"/>
    </location>
</feature>
<dbReference type="InterPro" id="IPR007016">
    <property type="entry name" value="O-antigen_ligase-rel_domated"/>
</dbReference>
<proteinExistence type="predicted"/>
<dbReference type="InterPro" id="IPR051533">
    <property type="entry name" value="WaaL-like"/>
</dbReference>
<dbReference type="STRING" id="449.LHA_1246"/>
<evidence type="ECO:0000256" key="4">
    <source>
        <dbReference type="ARBA" id="ARBA00023136"/>
    </source>
</evidence>
<dbReference type="Pfam" id="PF04932">
    <property type="entry name" value="Wzy_C"/>
    <property type="match status" value="1"/>
</dbReference>
<dbReference type="PATRIC" id="fig|449.7.peg.3258"/>
<dbReference type="GO" id="GO:0016020">
    <property type="term" value="C:membrane"/>
    <property type="evidence" value="ECO:0007669"/>
    <property type="project" value="UniProtKB-SubCell"/>
</dbReference>
<feature type="transmembrane region" description="Helical" evidence="5">
    <location>
        <begin position="67"/>
        <end position="86"/>
    </location>
</feature>
<name>A0A0A8UU50_LEGHA</name>
<dbReference type="KEGG" id="lha:LHA_1246"/>
<feature type="transmembrane region" description="Helical" evidence="5">
    <location>
        <begin position="155"/>
        <end position="174"/>
    </location>
</feature>
<reference evidence="8" key="1">
    <citation type="submission" date="2014-09" db="EMBL/GenBank/DDBJ databases">
        <authorList>
            <person name="Gomez-Valero L."/>
        </authorList>
    </citation>
    <scope>NUCLEOTIDE SEQUENCE [LARGE SCALE GENOMIC DNA]</scope>
    <source>
        <strain evidence="8">ATCC35250</strain>
    </source>
</reference>
<protein>
    <submittedName>
        <fullName evidence="7">O-Antigen Polymerase family</fullName>
    </submittedName>
</protein>
<feature type="domain" description="O-antigen ligase-related" evidence="6">
    <location>
        <begin position="189"/>
        <end position="336"/>
    </location>
</feature>
<organism evidence="7 8">
    <name type="scientific">Legionella hackeliae</name>
    <dbReference type="NCBI Taxonomy" id="449"/>
    <lineage>
        <taxon>Bacteria</taxon>
        <taxon>Pseudomonadati</taxon>
        <taxon>Pseudomonadota</taxon>
        <taxon>Gammaproteobacteria</taxon>
        <taxon>Legionellales</taxon>
        <taxon>Legionellaceae</taxon>
        <taxon>Legionella</taxon>
    </lineage>
</organism>
<evidence type="ECO:0000256" key="5">
    <source>
        <dbReference type="SAM" id="Phobius"/>
    </source>
</evidence>
<dbReference type="HOGENOM" id="CLU_051481_0_0_6"/>
<comment type="subcellular location">
    <subcellularLocation>
        <location evidence="1">Membrane</location>
        <topology evidence="1">Multi-pass membrane protein</topology>
    </subcellularLocation>
</comment>
<feature type="transmembrane region" description="Helical" evidence="5">
    <location>
        <begin position="352"/>
        <end position="368"/>
    </location>
</feature>
<feature type="transmembrane region" description="Helical" evidence="5">
    <location>
        <begin position="205"/>
        <end position="220"/>
    </location>
</feature>
<feature type="transmembrane region" description="Helical" evidence="5">
    <location>
        <begin position="320"/>
        <end position="340"/>
    </location>
</feature>
<keyword evidence="8" id="KW-1185">Reference proteome</keyword>
<evidence type="ECO:0000256" key="1">
    <source>
        <dbReference type="ARBA" id="ARBA00004141"/>
    </source>
</evidence>
<dbReference type="PANTHER" id="PTHR37422:SF13">
    <property type="entry name" value="LIPOPOLYSACCHARIDE BIOSYNTHESIS PROTEIN PA4999-RELATED"/>
    <property type="match status" value="1"/>
</dbReference>
<gene>
    <name evidence="7" type="ORF">LHA_1246</name>
</gene>
<evidence type="ECO:0000256" key="3">
    <source>
        <dbReference type="ARBA" id="ARBA00022989"/>
    </source>
</evidence>
<keyword evidence="3 5" id="KW-1133">Transmembrane helix</keyword>
<dbReference type="PANTHER" id="PTHR37422">
    <property type="entry name" value="TEICHURONIC ACID BIOSYNTHESIS PROTEIN TUAE"/>
    <property type="match status" value="1"/>
</dbReference>
<evidence type="ECO:0000313" key="7">
    <source>
        <dbReference type="EMBL" id="CEK10299.1"/>
    </source>
</evidence>
<accession>A0A0A8UU50</accession>
<sequence>MDTSISFSQRFPMQRWVSILLGATLLALPMSSTAKSVFLSLSLIAILFTPTLRKDALALFSSDWGKAAILLFLVAIVACFWSPASFGDKKFMIEKYSKLLYFPVLVAGFQNAKTRQLSLHTFLLAIVITCFLSILKFHGFLQSFNFNPDHVFRNHIMTGFMVAFAAYLSWLFAYRQQGYTRLGYGLLALMFSYQVLFVSGGRTGYVIYLLLMAILMLQLCTWRQAIAGVCLVFAVFVTSYFASPVMKERVDAIAQQLQSYQNNQKDTDIGLRLQFHDYAHQLFNRHPMLGNGTGSFTYYFEQEKPVPFWSWKLIEPHSQYWLTAAEFGLLGIAALIFFFYSIFRASLRLDKTRIIAFAMFIPFLIGNLSDSLLLYSGSGYFFLLFMALCFGEQLEMSKQKDQ</sequence>
<dbReference type="Proteomes" id="UP000032803">
    <property type="component" value="Chromosome I"/>
</dbReference>